<organism evidence="2 3">
    <name type="scientific">Brassica cretica</name>
    <name type="common">Mustard</name>
    <dbReference type="NCBI Taxonomy" id="69181"/>
    <lineage>
        <taxon>Eukaryota</taxon>
        <taxon>Viridiplantae</taxon>
        <taxon>Streptophyta</taxon>
        <taxon>Embryophyta</taxon>
        <taxon>Tracheophyta</taxon>
        <taxon>Spermatophyta</taxon>
        <taxon>Magnoliopsida</taxon>
        <taxon>eudicotyledons</taxon>
        <taxon>Gunneridae</taxon>
        <taxon>Pentapetalae</taxon>
        <taxon>rosids</taxon>
        <taxon>malvids</taxon>
        <taxon>Brassicales</taxon>
        <taxon>Brassicaceae</taxon>
        <taxon>Brassiceae</taxon>
        <taxon>Brassica</taxon>
    </lineage>
</organism>
<proteinExistence type="predicted"/>
<dbReference type="Proteomes" id="UP000712600">
    <property type="component" value="Unassembled WGS sequence"/>
</dbReference>
<name>A0A8S9PWW4_BRACR</name>
<accession>A0A8S9PWW4</accession>
<sequence>MTGNTQDDQPDHDDNIKVDNIDNTTPVAYAPAANGMHTPQQSIKNLVSTLVQKSNDQDKLTSSLSKHVETLTMRTRDFFPCRAMRIRSGRRLNFKNSQDGPANTYKNPSGQNPDCRT</sequence>
<evidence type="ECO:0000313" key="3">
    <source>
        <dbReference type="Proteomes" id="UP000712600"/>
    </source>
</evidence>
<gene>
    <name evidence="2" type="ORF">F2Q69_00048256</name>
</gene>
<dbReference type="EMBL" id="QGKX02001347">
    <property type="protein sequence ID" value="KAF3523056.1"/>
    <property type="molecule type" value="Genomic_DNA"/>
</dbReference>
<feature type="region of interest" description="Disordered" evidence="1">
    <location>
        <begin position="1"/>
        <end position="22"/>
    </location>
</feature>
<protein>
    <submittedName>
        <fullName evidence="2">Uncharacterized protein</fullName>
    </submittedName>
</protein>
<evidence type="ECO:0000313" key="2">
    <source>
        <dbReference type="EMBL" id="KAF3523056.1"/>
    </source>
</evidence>
<comment type="caution">
    <text evidence="2">The sequence shown here is derived from an EMBL/GenBank/DDBJ whole genome shotgun (WGS) entry which is preliminary data.</text>
</comment>
<reference evidence="2" key="1">
    <citation type="submission" date="2019-12" db="EMBL/GenBank/DDBJ databases">
        <title>Genome sequencing and annotation of Brassica cretica.</title>
        <authorList>
            <person name="Studholme D.J."/>
            <person name="Sarris P."/>
        </authorList>
    </citation>
    <scope>NUCLEOTIDE SEQUENCE</scope>
    <source>
        <strain evidence="2">PFS-109/04</strain>
        <tissue evidence="2">Leaf</tissue>
    </source>
</reference>
<dbReference type="AlphaFoldDB" id="A0A8S9PWW4"/>
<evidence type="ECO:0000256" key="1">
    <source>
        <dbReference type="SAM" id="MobiDB-lite"/>
    </source>
</evidence>
<feature type="compositionally biased region" description="Polar residues" evidence="1">
    <location>
        <begin position="94"/>
        <end position="117"/>
    </location>
</feature>
<feature type="region of interest" description="Disordered" evidence="1">
    <location>
        <begin position="90"/>
        <end position="117"/>
    </location>
</feature>